<evidence type="ECO:0000313" key="3">
    <source>
        <dbReference type="Proteomes" id="UP001150062"/>
    </source>
</evidence>
<accession>A0ABQ8XDN1</accession>
<dbReference type="Gene3D" id="3.90.640.10">
    <property type="entry name" value="Actin, Chain A, domain 4"/>
    <property type="match status" value="1"/>
</dbReference>
<evidence type="ECO:0000313" key="2">
    <source>
        <dbReference type="EMBL" id="KAJ6230740.1"/>
    </source>
</evidence>
<dbReference type="SMART" id="SM00268">
    <property type="entry name" value="ACTIN"/>
    <property type="match status" value="1"/>
</dbReference>
<evidence type="ECO:0000256" key="1">
    <source>
        <dbReference type="RuleBase" id="RU000487"/>
    </source>
</evidence>
<dbReference type="Pfam" id="PF00022">
    <property type="entry name" value="Actin"/>
    <property type="match status" value="1"/>
</dbReference>
<dbReference type="InterPro" id="IPR043129">
    <property type="entry name" value="ATPase_NBD"/>
</dbReference>
<dbReference type="Gene3D" id="3.30.420.40">
    <property type="match status" value="4"/>
</dbReference>
<gene>
    <name evidence="2" type="ORF">M0813_06529</name>
</gene>
<comment type="similarity">
    <text evidence="1">Belongs to the actin family.</text>
</comment>
<dbReference type="Proteomes" id="UP001150062">
    <property type="component" value="Unassembled WGS sequence"/>
</dbReference>
<dbReference type="InterPro" id="IPR004000">
    <property type="entry name" value="Actin"/>
</dbReference>
<sequence>MEEYPVIVIDNGTTTTKSGYAGDDSPRSCIPMVVARSKDKNSTQNAYVGDWALGKKNMHFSHPMEKGLITNWDDMERIWNEIFFIELRVDPEENRILLTESLFNPKQKREKTTEIMFETFKTPAVYLIPSHCLPLYNLGRETGTVIDMGSMSSCCCIIDGKIDRNSIKKLDVGGKEVTNFLQELLERKGYSLSNKIERVNVRDIKEKLSFCLTNNKQKMSSIEEIIKESGINSDEKYHQNYQLPDKQNLAIGKERFLSTELFFRSKIEILQLSGLVENKGNEKDKIMINQKGYDKLEQKKVVVENENQIESSDFNSSSLPNMIYKSILNCSSKEKEKTQKEMFKNIVISGGSSMFEGLQERLTHELNLFWAENAPEIKVIAPPERKFLAWVGGSILSELNKLQNKWFTKAEYNENGSSYVNIKCNDFL</sequence>
<comment type="caution">
    <text evidence="2">The sequence shown here is derived from an EMBL/GenBank/DDBJ whole genome shotgun (WGS) entry which is preliminary data.</text>
</comment>
<dbReference type="SUPFAM" id="SSF53067">
    <property type="entry name" value="Actin-like ATPase domain"/>
    <property type="match status" value="2"/>
</dbReference>
<dbReference type="PRINTS" id="PR00190">
    <property type="entry name" value="ACTIN"/>
</dbReference>
<dbReference type="EMBL" id="JAOAOG010000309">
    <property type="protein sequence ID" value="KAJ6230740.1"/>
    <property type="molecule type" value="Genomic_DNA"/>
</dbReference>
<dbReference type="PANTHER" id="PTHR11937">
    <property type="entry name" value="ACTIN"/>
    <property type="match status" value="1"/>
</dbReference>
<protein>
    <submittedName>
        <fullName evidence="2">Actin-5c-related</fullName>
    </submittedName>
</protein>
<organism evidence="2 3">
    <name type="scientific">Anaeramoeba flamelloides</name>
    <dbReference type="NCBI Taxonomy" id="1746091"/>
    <lineage>
        <taxon>Eukaryota</taxon>
        <taxon>Metamonada</taxon>
        <taxon>Anaeramoebidae</taxon>
        <taxon>Anaeramoeba</taxon>
    </lineage>
</organism>
<reference evidence="2" key="1">
    <citation type="submission" date="2022-08" db="EMBL/GenBank/DDBJ databases">
        <title>Novel sulfate-reducing endosymbionts in the free-living metamonad Anaeramoeba.</title>
        <authorList>
            <person name="Jerlstrom-Hultqvist J."/>
            <person name="Cepicka I."/>
            <person name="Gallot-Lavallee L."/>
            <person name="Salas-Leiva D."/>
            <person name="Curtis B.A."/>
            <person name="Zahonova K."/>
            <person name="Pipaliya S."/>
            <person name="Dacks J."/>
            <person name="Roger A.J."/>
        </authorList>
    </citation>
    <scope>NUCLEOTIDE SEQUENCE</scope>
    <source>
        <strain evidence="2">Schooner1</strain>
    </source>
</reference>
<keyword evidence="3" id="KW-1185">Reference proteome</keyword>
<name>A0ABQ8XDN1_9EUKA</name>
<proteinExistence type="inferred from homology"/>